<evidence type="ECO:0000256" key="2">
    <source>
        <dbReference type="SAM" id="Phobius"/>
    </source>
</evidence>
<dbReference type="RefSeq" id="WP_263545222.1">
    <property type="nucleotide sequence ID" value="NZ_JAOVZO020000020.1"/>
</dbReference>
<accession>A0A9X3YNN6</accession>
<keyword evidence="2" id="KW-0812">Transmembrane</keyword>
<dbReference type="AlphaFoldDB" id="A0A9X3YNN6"/>
<sequence>MSSQPVSSLRDSEPAGAPGDPARTAALALPFDYEGRAWLRSVRWRRPPYDRRGIAVAFVVALLLHLIGLWFVRDWMRLRVAPEDRSDVIVVSLVEPVEPVLSPPPPIDEVEPLQVSAPTPARPSARRAPPRTNRAPATPAAPVADSTPQVRLYAPDGRLDLPKLEAEPAMGPFFEFRAPKVVASPILRHDSPLPYTATKFEEYWPSDDETLLDEFIRRNIVSKTMRTKDGGQITCTWVLFIGGCGFGYAPPNPEGLKKLRFEAPLKAVTVRRAEQAAAAAAAAEETPPVLNLNLPVPEEKPVEGDGFR</sequence>
<proteinExistence type="predicted"/>
<keyword evidence="4" id="KW-1185">Reference proteome</keyword>
<evidence type="ECO:0000313" key="4">
    <source>
        <dbReference type="Proteomes" id="UP001139971"/>
    </source>
</evidence>
<feature type="compositionally biased region" description="Low complexity" evidence="1">
    <location>
        <begin position="130"/>
        <end position="145"/>
    </location>
</feature>
<feature type="compositionally biased region" description="Basic and acidic residues" evidence="1">
    <location>
        <begin position="297"/>
        <end position="308"/>
    </location>
</feature>
<evidence type="ECO:0000313" key="3">
    <source>
        <dbReference type="EMBL" id="MDC8015594.1"/>
    </source>
</evidence>
<keyword evidence="2" id="KW-0472">Membrane</keyword>
<dbReference type="EMBL" id="JAOVZO020000020">
    <property type="protein sequence ID" value="MDC8015594.1"/>
    <property type="molecule type" value="Genomic_DNA"/>
</dbReference>
<feature type="region of interest" description="Disordered" evidence="1">
    <location>
        <begin position="1"/>
        <end position="21"/>
    </location>
</feature>
<name>A0A9X3YNN6_9GAMM</name>
<organism evidence="3 4">
    <name type="scientific">Tahibacter soli</name>
    <dbReference type="NCBI Taxonomy" id="2983605"/>
    <lineage>
        <taxon>Bacteria</taxon>
        <taxon>Pseudomonadati</taxon>
        <taxon>Pseudomonadota</taxon>
        <taxon>Gammaproteobacteria</taxon>
        <taxon>Lysobacterales</taxon>
        <taxon>Rhodanobacteraceae</taxon>
        <taxon>Tahibacter</taxon>
    </lineage>
</organism>
<feature type="region of interest" description="Disordered" evidence="1">
    <location>
        <begin position="278"/>
        <end position="308"/>
    </location>
</feature>
<protein>
    <submittedName>
        <fullName evidence="3">Uncharacterized protein</fullName>
    </submittedName>
</protein>
<comment type="caution">
    <text evidence="3">The sequence shown here is derived from an EMBL/GenBank/DDBJ whole genome shotgun (WGS) entry which is preliminary data.</text>
</comment>
<gene>
    <name evidence="3" type="ORF">OD750_023965</name>
</gene>
<dbReference type="Proteomes" id="UP001139971">
    <property type="component" value="Unassembled WGS sequence"/>
</dbReference>
<evidence type="ECO:0000256" key="1">
    <source>
        <dbReference type="SAM" id="MobiDB-lite"/>
    </source>
</evidence>
<keyword evidence="2" id="KW-1133">Transmembrane helix</keyword>
<feature type="compositionally biased region" description="Low complexity" evidence="1">
    <location>
        <begin position="278"/>
        <end position="296"/>
    </location>
</feature>
<reference evidence="3" key="1">
    <citation type="submission" date="2023-02" db="EMBL/GenBank/DDBJ databases">
        <title>Tahibacter soli sp. nov. isolated from soil.</title>
        <authorList>
            <person name="Baek J.H."/>
            <person name="Lee J.K."/>
            <person name="Choi D.G."/>
            <person name="Jeon C.O."/>
        </authorList>
    </citation>
    <scope>NUCLEOTIDE SEQUENCE</scope>
    <source>
        <strain evidence="3">BL</strain>
    </source>
</reference>
<feature type="transmembrane region" description="Helical" evidence="2">
    <location>
        <begin position="53"/>
        <end position="72"/>
    </location>
</feature>
<feature type="region of interest" description="Disordered" evidence="1">
    <location>
        <begin position="103"/>
        <end position="145"/>
    </location>
</feature>